<proteinExistence type="inferred from homology"/>
<dbReference type="InterPro" id="IPR002635">
    <property type="entry name" value="Chorion"/>
</dbReference>
<keyword evidence="4" id="KW-0732">Signal</keyword>
<evidence type="ECO:0000256" key="3">
    <source>
        <dbReference type="RuleBase" id="RU004378"/>
    </source>
</evidence>
<accession>A0A212EXJ7</accession>
<dbReference type="InParanoid" id="A0A212EXJ7"/>
<dbReference type="EMBL" id="AGBW02011741">
    <property type="protein sequence ID" value="OWR46205.1"/>
    <property type="molecule type" value="Genomic_DNA"/>
</dbReference>
<keyword evidence="2" id="KW-0677">Repeat</keyword>
<name>A0A212EXJ7_DANPL</name>
<evidence type="ECO:0000313" key="6">
    <source>
        <dbReference type="Proteomes" id="UP000007151"/>
    </source>
</evidence>
<dbReference type="GO" id="GO:0005213">
    <property type="term" value="F:structural constituent of egg chorion"/>
    <property type="evidence" value="ECO:0007669"/>
    <property type="project" value="InterPro"/>
</dbReference>
<evidence type="ECO:0000256" key="2">
    <source>
        <dbReference type="ARBA" id="ARBA00022737"/>
    </source>
</evidence>
<gene>
    <name evidence="5" type="ORF">KGM_214026</name>
</gene>
<feature type="signal peptide" evidence="4">
    <location>
        <begin position="1"/>
        <end position="21"/>
    </location>
</feature>
<evidence type="ECO:0000256" key="1">
    <source>
        <dbReference type="ARBA" id="ARBA00005906"/>
    </source>
</evidence>
<feature type="chain" id="PRO_5012262016" evidence="4">
    <location>
        <begin position="22"/>
        <end position="168"/>
    </location>
</feature>
<protein>
    <submittedName>
        <fullName evidence="5">Chorion protein</fullName>
    </submittedName>
</protein>
<dbReference type="GO" id="GO:0007304">
    <property type="term" value="P:chorion-containing eggshell formation"/>
    <property type="evidence" value="ECO:0007669"/>
    <property type="project" value="InterPro"/>
</dbReference>
<evidence type="ECO:0000313" key="5">
    <source>
        <dbReference type="EMBL" id="OWR46205.1"/>
    </source>
</evidence>
<dbReference type="GO" id="GO:0042600">
    <property type="term" value="C:egg chorion"/>
    <property type="evidence" value="ECO:0007669"/>
    <property type="project" value="InterPro"/>
</dbReference>
<reference evidence="5 6" key="1">
    <citation type="journal article" date="2011" name="Cell">
        <title>The monarch butterfly genome yields insights into long-distance migration.</title>
        <authorList>
            <person name="Zhan S."/>
            <person name="Merlin C."/>
            <person name="Boore J.L."/>
            <person name="Reppert S.M."/>
        </authorList>
    </citation>
    <scope>NUCLEOTIDE SEQUENCE [LARGE SCALE GENOMIC DNA]</scope>
    <source>
        <strain evidence="5">F-2</strain>
    </source>
</reference>
<sequence length="168" mass="17746">MAAKTTLFFCAAALLIQNIFGVYIDPSYDRIAPWARTFLAWREANTNVAGSSKPLLKVPRACQYSYDVPVYGTPYGAYSEIALPSDFPTDALIVTSSSNGPIGVSILSENVIKGLLAVGGELPFLGSVSLEGVLPTTGSGTISYSSGANRHGPVICKELNRPGSPLPY</sequence>
<comment type="caution">
    <text evidence="5">The sequence shown here is derived from an EMBL/GenBank/DDBJ whole genome shotgun (WGS) entry which is preliminary data.</text>
</comment>
<dbReference type="Pfam" id="PF01723">
    <property type="entry name" value="Chorion_1"/>
    <property type="match status" value="1"/>
</dbReference>
<dbReference type="KEGG" id="dpl:KGM_214026"/>
<keyword evidence="6" id="KW-1185">Reference proteome</keyword>
<evidence type="ECO:0000256" key="4">
    <source>
        <dbReference type="SAM" id="SignalP"/>
    </source>
</evidence>
<dbReference type="Proteomes" id="UP000007151">
    <property type="component" value="Unassembled WGS sequence"/>
</dbReference>
<dbReference type="AlphaFoldDB" id="A0A212EXJ7"/>
<organism evidence="5 6">
    <name type="scientific">Danaus plexippus plexippus</name>
    <dbReference type="NCBI Taxonomy" id="278856"/>
    <lineage>
        <taxon>Eukaryota</taxon>
        <taxon>Metazoa</taxon>
        <taxon>Ecdysozoa</taxon>
        <taxon>Arthropoda</taxon>
        <taxon>Hexapoda</taxon>
        <taxon>Insecta</taxon>
        <taxon>Pterygota</taxon>
        <taxon>Neoptera</taxon>
        <taxon>Endopterygota</taxon>
        <taxon>Lepidoptera</taxon>
        <taxon>Glossata</taxon>
        <taxon>Ditrysia</taxon>
        <taxon>Papilionoidea</taxon>
        <taxon>Nymphalidae</taxon>
        <taxon>Danainae</taxon>
        <taxon>Danaini</taxon>
        <taxon>Danaina</taxon>
        <taxon>Danaus</taxon>
        <taxon>Danaus</taxon>
    </lineage>
</organism>
<comment type="similarity">
    <text evidence="1 3">Belongs to the chorion protein family.</text>
</comment>